<dbReference type="EMBL" id="BROD01000001">
    <property type="protein sequence ID" value="GKX67150.1"/>
    <property type="molecule type" value="Genomic_DNA"/>
</dbReference>
<organism evidence="1 2">
    <name type="scientific">Inconstantimicrobium mannanitabidum</name>
    <dbReference type="NCBI Taxonomy" id="1604901"/>
    <lineage>
        <taxon>Bacteria</taxon>
        <taxon>Bacillati</taxon>
        <taxon>Bacillota</taxon>
        <taxon>Clostridia</taxon>
        <taxon>Eubacteriales</taxon>
        <taxon>Clostridiaceae</taxon>
        <taxon>Inconstantimicrobium</taxon>
    </lineage>
</organism>
<dbReference type="Proteomes" id="UP001058074">
    <property type="component" value="Unassembled WGS sequence"/>
</dbReference>
<proteinExistence type="predicted"/>
<protein>
    <submittedName>
        <fullName evidence="1">UDP-N-acetylmuramoyl-L-alanyl-D-glutamate--2, 6-diaminopimelate ligase 2</fullName>
    </submittedName>
</protein>
<evidence type="ECO:0000313" key="2">
    <source>
        <dbReference type="Proteomes" id="UP001058074"/>
    </source>
</evidence>
<evidence type="ECO:0000313" key="1">
    <source>
        <dbReference type="EMBL" id="GKX67150.1"/>
    </source>
</evidence>
<sequence>MKLNRLLRDIQFALLKGNIDRTVSGICYDSRKVKPNYLFVCVKGTKVNGHSYVNEAIKNGATAVVIEENIQYENLEQDVTVIMVKNTKAALACTANIFYNEPSKEINLVGVTGTNGKTTVIHYIRNVLEGYGRKAGLIGTLGYELQGEKIEIDKTNPTTPESLELQEVLREFINKGAEDVVMEVTSSALAKHRVDYCDFNIGVFTNLSQDHLEEHGTMEAYKNEKMKLFYKCNIGIINADDKISKEIVEKATCAIVTYAIDTEADIKAFDIQYSNNSVSFKVNIKSFIRSVTVNIPGKFSVYNVLATIGTCYALGLNIDEILKIIAEVKPVPGRLEMVENNVNRHVIVDYAHTPDALEKLLLMAKEITKGGLITVFGCGGDRDKTKRPIMGRIAGSIADHCIITSDNPRTENPKSIIEDIEIGIKHTAVSYEKITDRRMAISKALELLEEEDLLIIAGKGHEDYQIIGNTKIHFDDKEVVSEILSRKVI</sequence>
<keyword evidence="1" id="KW-0436">Ligase</keyword>
<keyword evidence="2" id="KW-1185">Reference proteome</keyword>
<accession>A0ACB5RDC1</accession>
<reference evidence="1" key="1">
    <citation type="journal article" date="2025" name="Int. J. Syst. Evol. Microbiol.">
        <title>Inconstantimicrobium mannanitabidum sp. nov., a novel member of the family Clostridiaceae isolated from anoxic soil under the treatment of reductive soil disinfestation.</title>
        <authorList>
            <person name="Ueki A."/>
            <person name="Tonouchi A."/>
            <person name="Honma S."/>
            <person name="Kaku N."/>
            <person name="Ueki K."/>
        </authorList>
    </citation>
    <scope>NUCLEOTIDE SEQUENCE</scope>
    <source>
        <strain evidence="1">TW13</strain>
    </source>
</reference>
<comment type="caution">
    <text evidence="1">The sequence shown here is derived from an EMBL/GenBank/DDBJ whole genome shotgun (WGS) entry which is preliminary data.</text>
</comment>
<gene>
    <name evidence="1" type="primary">murE2</name>
    <name evidence="1" type="ORF">rsdtw13_24080</name>
</gene>
<name>A0ACB5RDC1_9CLOT</name>